<evidence type="ECO:0000313" key="1">
    <source>
        <dbReference type="EMBL" id="CAB4269537.1"/>
    </source>
</evidence>
<organism evidence="1 2">
    <name type="scientific">Prunus armeniaca</name>
    <name type="common">Apricot</name>
    <name type="synonym">Armeniaca vulgaris</name>
    <dbReference type="NCBI Taxonomy" id="36596"/>
    <lineage>
        <taxon>Eukaryota</taxon>
        <taxon>Viridiplantae</taxon>
        <taxon>Streptophyta</taxon>
        <taxon>Embryophyta</taxon>
        <taxon>Tracheophyta</taxon>
        <taxon>Spermatophyta</taxon>
        <taxon>Magnoliopsida</taxon>
        <taxon>eudicotyledons</taxon>
        <taxon>Gunneridae</taxon>
        <taxon>Pentapetalae</taxon>
        <taxon>rosids</taxon>
        <taxon>fabids</taxon>
        <taxon>Rosales</taxon>
        <taxon>Rosaceae</taxon>
        <taxon>Amygdaloideae</taxon>
        <taxon>Amygdaleae</taxon>
        <taxon>Prunus</taxon>
    </lineage>
</organism>
<gene>
    <name evidence="1" type="ORF">CURHAP_LOCUS15190</name>
</gene>
<dbReference type="Proteomes" id="UP000507222">
    <property type="component" value="Unassembled WGS sequence"/>
</dbReference>
<evidence type="ECO:0000313" key="2">
    <source>
        <dbReference type="Proteomes" id="UP000507222"/>
    </source>
</evidence>
<proteinExistence type="predicted"/>
<dbReference type="AlphaFoldDB" id="A0A6J5U1Q9"/>
<accession>A0A6J5U1Q9</accession>
<protein>
    <submittedName>
        <fullName evidence="1">Uncharacterized protein</fullName>
    </submittedName>
</protein>
<name>A0A6J5U1Q9_PRUAR</name>
<dbReference type="EMBL" id="CAEKDK010000002">
    <property type="protein sequence ID" value="CAB4269537.1"/>
    <property type="molecule type" value="Genomic_DNA"/>
</dbReference>
<reference evidence="1 2" key="1">
    <citation type="submission" date="2020-05" db="EMBL/GenBank/DDBJ databases">
        <authorList>
            <person name="Campoy J."/>
            <person name="Schneeberger K."/>
            <person name="Spophaly S."/>
        </authorList>
    </citation>
    <scope>NUCLEOTIDE SEQUENCE [LARGE SCALE GENOMIC DNA]</scope>
    <source>
        <strain evidence="1">PruArmRojPasFocal</strain>
    </source>
</reference>
<sequence length="114" mass="12618">MGGMGEIDARGDWFCTFPSWDGCKDRKNVAEGVEYKEPGGGYVLESTTMVSFGLSLASELALSLPYCKQKIKVNKKGLAPLTRPKWEKNLWLNKALDPLTIKAWLGSLKDHGIN</sequence>